<dbReference type="AlphaFoldDB" id="A0A4Y5YDS9"/>
<evidence type="ECO:0000259" key="1">
    <source>
        <dbReference type="Pfam" id="PF11823"/>
    </source>
</evidence>
<gene>
    <name evidence="2" type="ORF">FH971_07550</name>
</gene>
<accession>A0A4Y5YDS9</accession>
<sequence>MDNNILYLFNNTRAVILAHKAIRQMNLKCLIIPVPRSISSQCGMCIETKKSNEVDIDTTLDELNIAFKKCSGYSK</sequence>
<dbReference type="EMBL" id="CP041036">
    <property type="protein sequence ID" value="QDE30834.1"/>
    <property type="molecule type" value="Genomic_DNA"/>
</dbReference>
<protein>
    <submittedName>
        <fullName evidence="2">DUF3343 domain-containing protein</fullName>
    </submittedName>
</protein>
<keyword evidence="3" id="KW-1185">Reference proteome</keyword>
<dbReference type="RefSeq" id="WP_140233897.1">
    <property type="nucleotide sequence ID" value="NZ_CP041036.1"/>
</dbReference>
<dbReference type="KEGG" id="spol:FH971_07550"/>
<proteinExistence type="predicted"/>
<dbReference type="InterPro" id="IPR021778">
    <property type="entry name" value="Se/S_carrier-like"/>
</dbReference>
<name>A0A4Y5YDS9_9GAMM</name>
<evidence type="ECO:0000313" key="2">
    <source>
        <dbReference type="EMBL" id="QDE30834.1"/>
    </source>
</evidence>
<organism evidence="2 3">
    <name type="scientific">Shewanella polaris</name>
    <dbReference type="NCBI Taxonomy" id="2588449"/>
    <lineage>
        <taxon>Bacteria</taxon>
        <taxon>Pseudomonadati</taxon>
        <taxon>Pseudomonadota</taxon>
        <taxon>Gammaproteobacteria</taxon>
        <taxon>Alteromonadales</taxon>
        <taxon>Shewanellaceae</taxon>
        <taxon>Shewanella</taxon>
    </lineage>
</organism>
<feature type="domain" description="Putative Se/S carrier protein-like" evidence="1">
    <location>
        <begin position="6"/>
        <end position="69"/>
    </location>
</feature>
<evidence type="ECO:0000313" key="3">
    <source>
        <dbReference type="Proteomes" id="UP000319809"/>
    </source>
</evidence>
<dbReference type="Proteomes" id="UP000319809">
    <property type="component" value="Chromosome"/>
</dbReference>
<reference evidence="2 3" key="1">
    <citation type="submission" date="2019-06" db="EMBL/GenBank/DDBJ databases">
        <title>The genome of Shewanella sp. SM1901.</title>
        <authorList>
            <person name="Cha Q."/>
        </authorList>
    </citation>
    <scope>NUCLEOTIDE SEQUENCE [LARGE SCALE GENOMIC DNA]</scope>
    <source>
        <strain evidence="2 3">SM1901</strain>
    </source>
</reference>
<dbReference type="Pfam" id="PF11823">
    <property type="entry name" value="Se_S_carrier"/>
    <property type="match status" value="1"/>
</dbReference>